<reference evidence="3" key="1">
    <citation type="journal article" date="2020" name="Stud. Mycol.">
        <title>101 Dothideomycetes genomes: a test case for predicting lifestyles and emergence of pathogens.</title>
        <authorList>
            <person name="Haridas S."/>
            <person name="Albert R."/>
            <person name="Binder M."/>
            <person name="Bloem J."/>
            <person name="Labutti K."/>
            <person name="Salamov A."/>
            <person name="Andreopoulos B."/>
            <person name="Baker S."/>
            <person name="Barry K."/>
            <person name="Bills G."/>
            <person name="Bluhm B."/>
            <person name="Cannon C."/>
            <person name="Castanera R."/>
            <person name="Culley D."/>
            <person name="Daum C."/>
            <person name="Ezra D."/>
            <person name="Gonzalez J."/>
            <person name="Henrissat B."/>
            <person name="Kuo A."/>
            <person name="Liang C."/>
            <person name="Lipzen A."/>
            <person name="Lutzoni F."/>
            <person name="Magnuson J."/>
            <person name="Mondo S."/>
            <person name="Nolan M."/>
            <person name="Ohm R."/>
            <person name="Pangilinan J."/>
            <person name="Park H.-J."/>
            <person name="Ramirez L."/>
            <person name="Alfaro M."/>
            <person name="Sun H."/>
            <person name="Tritt A."/>
            <person name="Yoshinaga Y."/>
            <person name="Zwiers L.-H."/>
            <person name="Turgeon B."/>
            <person name="Goodwin S."/>
            <person name="Spatafora J."/>
            <person name="Crous P."/>
            <person name="Grigoriev I."/>
        </authorList>
    </citation>
    <scope>NUCLEOTIDE SEQUENCE</scope>
    <source>
        <strain evidence="3">CBS 690.94</strain>
    </source>
</reference>
<feature type="transmembrane region" description="Helical" evidence="2">
    <location>
        <begin position="115"/>
        <end position="133"/>
    </location>
</feature>
<gene>
    <name evidence="3" type="ORF">P171DRAFT_392878</name>
</gene>
<feature type="transmembrane region" description="Helical" evidence="2">
    <location>
        <begin position="688"/>
        <end position="710"/>
    </location>
</feature>
<evidence type="ECO:0000256" key="1">
    <source>
        <dbReference type="SAM" id="MobiDB-lite"/>
    </source>
</evidence>
<feature type="transmembrane region" description="Helical" evidence="2">
    <location>
        <begin position="75"/>
        <end position="95"/>
    </location>
</feature>
<keyword evidence="2" id="KW-0472">Membrane</keyword>
<dbReference type="PANTHER" id="PTHR37544">
    <property type="entry name" value="SPRAY-RELATED"/>
    <property type="match status" value="1"/>
</dbReference>
<protein>
    <submittedName>
        <fullName evidence="3">Uncharacterized protein</fullName>
    </submittedName>
</protein>
<feature type="region of interest" description="Disordered" evidence="1">
    <location>
        <begin position="1"/>
        <end position="36"/>
    </location>
</feature>
<sequence length="1420" mass="158372">MEMADARHRPEDIRISRISPPTYPKESDALDPNNEKSAKIAAHSVASVDRSLASSGTSKTPTSAEWRPYTLRWSLVWIPTATSLILGIVVGLLYWRSHKNNGLCSESSAVVGWRFAPTLVAVLWAQLITMLFNDIQRTEPFARLARPPGAVPPASRTILEGPRQVWTAFAHAFNKKHNGGKRSWIVIWASVVLVLSSVIISLSSALLASEETKIWQPLEMKRMIPDKDSALEPSVKRDTYFRTTGAILQDVTTSPWISDEYAVLPFWPDGSAAEPWEAQYISTPQTWEAETTVFRNNLQCSPMTLAATNMWDYTYDYYNMSVHEYRLSIRLENDEGCKYNMTFNASDSSAFNAWELGSWSDLDTFVYKNEYAHTSSNYDYNGKPWKPIHNDKCLGDEIMFMSSQWIKPGFDSFSNSTVKFLPNLTVSSYLCESRHTMASIPVRVSTSASDFHINFDTGAFQKAQQEVPPSVLKTSNFIKAYTDPYWDMVIPKLNMGPAVSSGAMALLATQYEFDFYKMMNDTKLPELAARVQRRHFGELLRTSLDVRGASQSEGVTGSAMASERRITVRMEAAAALVALFAFCFFTMLGVIWLSTIRRRPLHLTHEPATVLGTVSLVSSSPSILASLRDLDQASTAELRSVLKGRFFSTSHGHLQEVSKHGQPESSDPAPRIPTLADKESPFWIKIRALLGLILFITLLIMAITVVHRFASDSDLKKGFFTYQLNINALGRLGSFTPFSIIPTTLAVLLGLWWNALDVTFRSLQPYVSMSQAPREISRGAYVSYQSTYWLWATGKAAKNKHWLLSLVTLGTFLAQAFTIATSALFEQTTGVINDAVDLNRSLELRQVPYLRMVNESYPPTYGGSRGAYGYEYVGTVLEDLFGNLTNNWLYSGVIQATLNGSEPNWSKDGWSFVPVDLSKLKNRQTTTNETHSDQLDANGSLINITLTTPAIRGRVECYQPEEIRNGSTDWNSNTTWTDSRTNKTSEVNTLNTRMLGGPAMPDSRYVTCCYNHTDSSLNDTVPQPLAFGFWTQDFANTSEYVSASLNNFTVKWITGDGAPQDGLMSEQSTLYFPKIPKIQAVKCMPVFEKAEANIVISKQAGRVLSYHILGEPTPDDSAWSDAFVLHDLSDSNDPAVKKEIKDTSNLCNPKYPCPPMVMQNLTTSYGVLFMNSLLRASRLASLSNSGANHGPPLVNGFTDMVFNIADNVTGLNLDFMSYAAYVQADRDPTALLDLDYMLESTQKIFTLFFQHYVSSTYSLKTGGWAYQHIGANQDGLGAANETFPQFNPDGTRAKKVSELPAPNTNRTASATMSTRVEVLHMNPKAVWLCVALLIWLALTTIVVCAFQRWFFGDLRRNVESIADVLVLVAGSERLLAAVEKYGVEGLLKSDVKTRLGWFRTDDGRMRWGIEIAEEGEVLMN</sequence>
<dbReference type="PANTHER" id="PTHR37544:SF3">
    <property type="entry name" value="SPRAY"/>
    <property type="match status" value="1"/>
</dbReference>
<accession>A0A9P4PCM0</accession>
<feature type="compositionally biased region" description="Basic and acidic residues" evidence="1">
    <location>
        <begin position="25"/>
        <end position="36"/>
    </location>
</feature>
<dbReference type="EMBL" id="MU001505">
    <property type="protein sequence ID" value="KAF2441540.1"/>
    <property type="molecule type" value="Genomic_DNA"/>
</dbReference>
<feature type="transmembrane region" description="Helical" evidence="2">
    <location>
        <begin position="572"/>
        <end position="593"/>
    </location>
</feature>
<dbReference type="InterPro" id="IPR021840">
    <property type="entry name" value="DUF3433"/>
</dbReference>
<name>A0A9P4PCM0_9PLEO</name>
<evidence type="ECO:0000256" key="2">
    <source>
        <dbReference type="SAM" id="Phobius"/>
    </source>
</evidence>
<feature type="transmembrane region" description="Helical" evidence="2">
    <location>
        <begin position="185"/>
        <end position="208"/>
    </location>
</feature>
<proteinExistence type="predicted"/>
<comment type="caution">
    <text evidence="3">The sequence shown here is derived from an EMBL/GenBank/DDBJ whole genome shotgun (WGS) entry which is preliminary data.</text>
</comment>
<organism evidence="3 4">
    <name type="scientific">Karstenula rhodostoma CBS 690.94</name>
    <dbReference type="NCBI Taxonomy" id="1392251"/>
    <lineage>
        <taxon>Eukaryota</taxon>
        <taxon>Fungi</taxon>
        <taxon>Dikarya</taxon>
        <taxon>Ascomycota</taxon>
        <taxon>Pezizomycotina</taxon>
        <taxon>Dothideomycetes</taxon>
        <taxon>Pleosporomycetidae</taxon>
        <taxon>Pleosporales</taxon>
        <taxon>Massarineae</taxon>
        <taxon>Didymosphaeriaceae</taxon>
        <taxon>Karstenula</taxon>
    </lineage>
</organism>
<dbReference type="Proteomes" id="UP000799764">
    <property type="component" value="Unassembled WGS sequence"/>
</dbReference>
<feature type="compositionally biased region" description="Basic and acidic residues" evidence="1">
    <location>
        <begin position="1"/>
        <end position="15"/>
    </location>
</feature>
<feature type="transmembrane region" description="Helical" evidence="2">
    <location>
        <begin position="802"/>
        <end position="825"/>
    </location>
</feature>
<keyword evidence="2" id="KW-1133">Transmembrane helix</keyword>
<evidence type="ECO:0000313" key="4">
    <source>
        <dbReference type="Proteomes" id="UP000799764"/>
    </source>
</evidence>
<feature type="transmembrane region" description="Helical" evidence="2">
    <location>
        <begin position="730"/>
        <end position="753"/>
    </location>
</feature>
<dbReference type="Pfam" id="PF11915">
    <property type="entry name" value="DUF3433"/>
    <property type="match status" value="2"/>
</dbReference>
<evidence type="ECO:0000313" key="3">
    <source>
        <dbReference type="EMBL" id="KAF2441540.1"/>
    </source>
</evidence>
<feature type="transmembrane region" description="Helical" evidence="2">
    <location>
        <begin position="1325"/>
        <end position="1346"/>
    </location>
</feature>
<keyword evidence="4" id="KW-1185">Reference proteome</keyword>
<keyword evidence="2" id="KW-0812">Transmembrane</keyword>
<dbReference type="OrthoDB" id="3248909at2759"/>